<evidence type="ECO:0000256" key="2">
    <source>
        <dbReference type="ARBA" id="ARBA00022691"/>
    </source>
</evidence>
<keyword evidence="5" id="KW-0411">Iron-sulfur</keyword>
<dbReference type="SMART" id="SM00729">
    <property type="entry name" value="Elp3"/>
    <property type="match status" value="1"/>
</dbReference>
<organism evidence="7 8">
    <name type="scientific">Candidatus Scalindua japonica</name>
    <dbReference type="NCBI Taxonomy" id="1284222"/>
    <lineage>
        <taxon>Bacteria</taxon>
        <taxon>Pseudomonadati</taxon>
        <taxon>Planctomycetota</taxon>
        <taxon>Candidatus Brocadiia</taxon>
        <taxon>Candidatus Brocadiales</taxon>
        <taxon>Candidatus Scalinduaceae</taxon>
        <taxon>Candidatus Scalindua</taxon>
    </lineage>
</organism>
<dbReference type="GO" id="GO:0046872">
    <property type="term" value="F:metal ion binding"/>
    <property type="evidence" value="ECO:0007669"/>
    <property type="project" value="UniProtKB-KW"/>
</dbReference>
<proteinExistence type="predicted"/>
<dbReference type="InterPro" id="IPR051198">
    <property type="entry name" value="BchE-like"/>
</dbReference>
<keyword evidence="2" id="KW-0949">S-adenosyl-L-methionine</keyword>
<dbReference type="SFLD" id="SFLDS00029">
    <property type="entry name" value="Radical_SAM"/>
    <property type="match status" value="1"/>
</dbReference>
<dbReference type="RefSeq" id="WP_096895612.1">
    <property type="nucleotide sequence ID" value="NZ_BAOS01000029.1"/>
</dbReference>
<dbReference type="Pfam" id="PF04055">
    <property type="entry name" value="Radical_SAM"/>
    <property type="match status" value="1"/>
</dbReference>
<keyword evidence="8" id="KW-1185">Reference proteome</keyword>
<name>A0A286U259_9BACT</name>
<dbReference type="EMBL" id="BAOS01000029">
    <property type="protein sequence ID" value="GAX62224.1"/>
    <property type="molecule type" value="Genomic_DNA"/>
</dbReference>
<comment type="caution">
    <text evidence="7">The sequence shown here is derived from an EMBL/GenBank/DDBJ whole genome shotgun (WGS) entry which is preliminary data.</text>
</comment>
<dbReference type="GO" id="GO:0003824">
    <property type="term" value="F:catalytic activity"/>
    <property type="evidence" value="ECO:0007669"/>
    <property type="project" value="InterPro"/>
</dbReference>
<dbReference type="PANTHER" id="PTHR43409">
    <property type="entry name" value="ANAEROBIC MAGNESIUM-PROTOPORPHYRIN IX MONOMETHYL ESTER CYCLASE-RELATED"/>
    <property type="match status" value="1"/>
</dbReference>
<dbReference type="OrthoDB" id="100851at2"/>
<dbReference type="GO" id="GO:0051536">
    <property type="term" value="F:iron-sulfur cluster binding"/>
    <property type="evidence" value="ECO:0007669"/>
    <property type="project" value="UniProtKB-KW"/>
</dbReference>
<comment type="cofactor">
    <cofactor evidence="1">
        <name>[4Fe-4S] cluster</name>
        <dbReference type="ChEBI" id="CHEBI:49883"/>
    </cofactor>
</comment>
<evidence type="ECO:0000313" key="8">
    <source>
        <dbReference type="Proteomes" id="UP000218542"/>
    </source>
</evidence>
<evidence type="ECO:0000256" key="3">
    <source>
        <dbReference type="ARBA" id="ARBA00022723"/>
    </source>
</evidence>
<evidence type="ECO:0000256" key="4">
    <source>
        <dbReference type="ARBA" id="ARBA00023004"/>
    </source>
</evidence>
<dbReference type="AlphaFoldDB" id="A0A286U259"/>
<evidence type="ECO:0000313" key="7">
    <source>
        <dbReference type="EMBL" id="GAX62224.1"/>
    </source>
</evidence>
<dbReference type="Gene3D" id="3.40.50.280">
    <property type="entry name" value="Cobalamin-binding domain"/>
    <property type="match status" value="1"/>
</dbReference>
<protein>
    <submittedName>
        <fullName evidence="7">Fe-S oxidoreductase</fullName>
    </submittedName>
</protein>
<dbReference type="InterPro" id="IPR007197">
    <property type="entry name" value="rSAM"/>
</dbReference>
<keyword evidence="3" id="KW-0479">Metal-binding</keyword>
<dbReference type="InterPro" id="IPR006638">
    <property type="entry name" value="Elp3/MiaA/NifB-like_rSAM"/>
</dbReference>
<dbReference type="Proteomes" id="UP000218542">
    <property type="component" value="Unassembled WGS sequence"/>
</dbReference>
<evidence type="ECO:0000256" key="1">
    <source>
        <dbReference type="ARBA" id="ARBA00001966"/>
    </source>
</evidence>
<accession>A0A286U259</accession>
<dbReference type="InterPro" id="IPR058240">
    <property type="entry name" value="rSAM_sf"/>
</dbReference>
<dbReference type="Gene3D" id="3.20.20.70">
    <property type="entry name" value="Aldolase class I"/>
    <property type="match status" value="1"/>
</dbReference>
<gene>
    <name evidence="7" type="ORF">SCALIN_C29_0003</name>
</gene>
<evidence type="ECO:0000256" key="5">
    <source>
        <dbReference type="ARBA" id="ARBA00023014"/>
    </source>
</evidence>
<sequence length="532" mass="61581">MAYRLTRGQGIFTLQEHAHSYPLHILAQNIDNPSVVLEWPSLDGLINELKSGNYDYVCITFMTRDLNKLREMSELIREYSPESKIVIGGYGVVCMVDEVEKEFEDTYDYICREEGILYMRNLLKEKTDAPVCCRLPQGGSTIPWLSARSRGNIGALLAGLGCTNRCPFCITSFYTKGNYVPVMNVDQLYKGMVKYWETNPFTISVNIYGENFLDYKEDVKKLGRLIRDDNKFGLKRLNYFTFGTVNAISKFDPEELLLNGLDTVWIGVESLYANLEKLNGYDVKKVFQGMNEIGIKTIGSWMCGLETQDQNNIANDEDYLISLNPSFQQISILTDETSMPWVNKNNQNSGRSYPWENFHLYGKTFEPKNFSYEQLLDRIENVYDKMYKVNGPSIMRMLKTNMNGYKFCKKSKHTLLKNDKASFFRQRVNAYSSLLKACMEFAPSERVKNLLAELESEIVEHFGPFTIRQKEFNELILRKAVREQKVRENDEHSIKADDFRRYVYPSGSKNRFRKKPYTVAYPDLKLTAPSLV</sequence>
<reference evidence="8" key="1">
    <citation type="journal article" date="2017" name="Environ. Microbiol. Rep.">
        <title>Genetic Diversity of Marine Anaerobic Ammonium-Oxidizing Bacteria as Revealed by Genomic and Proteomic Analyses of 'Candidatus Scalindua japonica'.</title>
        <authorList>
            <person name="Oshiki M."/>
            <person name="Mizuto K."/>
            <person name="Kimura Z."/>
            <person name="Kindaichi T."/>
            <person name="Satoh H."/>
            <person name="Okabe S."/>
        </authorList>
    </citation>
    <scope>NUCLEOTIDE SEQUENCE [LARGE SCALE GENOMIC DNA]</scope>
    <source>
        <strain evidence="8">husup-a2</strain>
    </source>
</reference>
<dbReference type="CDD" id="cd01335">
    <property type="entry name" value="Radical_SAM"/>
    <property type="match status" value="1"/>
</dbReference>
<evidence type="ECO:0000259" key="6">
    <source>
        <dbReference type="SMART" id="SM00729"/>
    </source>
</evidence>
<dbReference type="InterPro" id="IPR013785">
    <property type="entry name" value="Aldolase_TIM"/>
</dbReference>
<dbReference type="SUPFAM" id="SSF102114">
    <property type="entry name" value="Radical SAM enzymes"/>
    <property type="match status" value="1"/>
</dbReference>
<feature type="domain" description="Elp3/MiaA/NifB-like radical SAM core" evidence="6">
    <location>
        <begin position="152"/>
        <end position="363"/>
    </location>
</feature>
<keyword evidence="4" id="KW-0408">Iron</keyword>
<dbReference type="SFLD" id="SFLDG01082">
    <property type="entry name" value="B12-binding_domain_containing"/>
    <property type="match status" value="1"/>
</dbReference>